<evidence type="ECO:0000259" key="7">
    <source>
        <dbReference type="Pfam" id="PF02687"/>
    </source>
</evidence>
<feature type="transmembrane region" description="Helical" evidence="6">
    <location>
        <begin position="747"/>
        <end position="769"/>
    </location>
</feature>
<evidence type="ECO:0000256" key="6">
    <source>
        <dbReference type="SAM" id="Phobius"/>
    </source>
</evidence>
<feature type="domain" description="ABC3 transporter permease C-terminal" evidence="7">
    <location>
        <begin position="706"/>
        <end position="814"/>
    </location>
</feature>
<keyword evidence="4 6" id="KW-1133">Transmembrane helix</keyword>
<evidence type="ECO:0000313" key="10">
    <source>
        <dbReference type="Proteomes" id="UP000184212"/>
    </source>
</evidence>
<feature type="transmembrane region" description="Helical" evidence="6">
    <location>
        <begin position="706"/>
        <end position="727"/>
    </location>
</feature>
<dbReference type="RefSeq" id="WP_073137057.1">
    <property type="nucleotide sequence ID" value="NZ_FQWQ01000002.1"/>
</dbReference>
<dbReference type="Proteomes" id="UP000184212">
    <property type="component" value="Unassembled WGS sequence"/>
</dbReference>
<keyword evidence="2" id="KW-1003">Cell membrane</keyword>
<evidence type="ECO:0000313" key="9">
    <source>
        <dbReference type="EMBL" id="SHH36409.1"/>
    </source>
</evidence>
<dbReference type="InterPro" id="IPR025857">
    <property type="entry name" value="MacB_PCD"/>
</dbReference>
<name>A0A1M5SD60_9BACT</name>
<accession>A0A1M5SD60</accession>
<dbReference type="Pfam" id="PF02687">
    <property type="entry name" value="FtsX"/>
    <property type="match status" value="2"/>
</dbReference>
<feature type="transmembrane region" description="Helical" evidence="6">
    <location>
        <begin position="356"/>
        <end position="379"/>
    </location>
</feature>
<dbReference type="GO" id="GO:0005886">
    <property type="term" value="C:plasma membrane"/>
    <property type="evidence" value="ECO:0007669"/>
    <property type="project" value="UniProtKB-SubCell"/>
</dbReference>
<dbReference type="PANTHER" id="PTHR30572">
    <property type="entry name" value="MEMBRANE COMPONENT OF TRANSPORTER-RELATED"/>
    <property type="match status" value="1"/>
</dbReference>
<evidence type="ECO:0000259" key="8">
    <source>
        <dbReference type="Pfam" id="PF12704"/>
    </source>
</evidence>
<evidence type="ECO:0000256" key="4">
    <source>
        <dbReference type="ARBA" id="ARBA00022989"/>
    </source>
</evidence>
<dbReference type="AlphaFoldDB" id="A0A1M5SD60"/>
<evidence type="ECO:0000256" key="1">
    <source>
        <dbReference type="ARBA" id="ARBA00004651"/>
    </source>
</evidence>
<dbReference type="STRING" id="947013.SAMN04488109_3870"/>
<keyword evidence="5 6" id="KW-0472">Membrane</keyword>
<feature type="transmembrane region" description="Helical" evidence="6">
    <location>
        <begin position="305"/>
        <end position="327"/>
    </location>
</feature>
<reference evidence="9 10" key="1">
    <citation type="submission" date="2016-11" db="EMBL/GenBank/DDBJ databases">
        <authorList>
            <person name="Jaros S."/>
            <person name="Januszkiewicz K."/>
            <person name="Wedrychowicz H."/>
        </authorList>
    </citation>
    <scope>NUCLEOTIDE SEQUENCE [LARGE SCALE GENOMIC DNA]</scope>
    <source>
        <strain evidence="9 10">DSM 24574</strain>
    </source>
</reference>
<feature type="transmembrane region" description="Helical" evidence="6">
    <location>
        <begin position="447"/>
        <end position="468"/>
    </location>
</feature>
<evidence type="ECO:0000256" key="5">
    <source>
        <dbReference type="ARBA" id="ARBA00023136"/>
    </source>
</evidence>
<protein>
    <submittedName>
        <fullName evidence="9">Putative ABC transport system permease protein</fullName>
    </submittedName>
</protein>
<feature type="transmembrane region" description="Helical" evidence="6">
    <location>
        <begin position="399"/>
        <end position="426"/>
    </location>
</feature>
<gene>
    <name evidence="9" type="ORF">SAMN04488109_3870</name>
</gene>
<dbReference type="PANTHER" id="PTHR30572:SF18">
    <property type="entry name" value="ABC-TYPE MACROLIDE FAMILY EXPORT SYSTEM PERMEASE COMPONENT 2"/>
    <property type="match status" value="1"/>
</dbReference>
<comment type="subcellular location">
    <subcellularLocation>
        <location evidence="1">Cell membrane</location>
        <topology evidence="1">Multi-pass membrane protein</topology>
    </subcellularLocation>
</comment>
<feature type="domain" description="MacB-like periplasmic core" evidence="8">
    <location>
        <begin position="457"/>
        <end position="620"/>
    </location>
</feature>
<sequence length="826" mass="91978">MFKNYALLFLRNLKRQKLFSSINLLGLTVSMASTLLIYLYVRQEFSFDNFHPHSERLYRVNQTFIWADNRNSQFSRTGPGVAHALLEELPEVEMTTSLHTPGDFIISYVKPNNEVVVFEENKVLSADTNFFKVLNFPLLQGDPASAFRQANTLVMTRSTAVKYFGNENPVGKMVRLGAPNTDSQQTYEVTGVMEDVPENSTLQFTVLLSSKGFQLEQRAWSWVWTQLETFVRLRPDADIAAVRQKLQTIPRKRAEESIKAAMGMTYDEYIASGKKWELFLQPINTLHLPESPVVGSFPDTGNLTVIYSFIGAAIFIVLLSCVNFMNLSTAQFTRRIKEASIRKILGLNKKELGLSYFFEALIFCLLALVAAVALSQLLLPAFNFITGKHLTLSLFRDPWVAGGLLGLALFMALISSSYPALFLTTFNPVEAIKGRSKVGREGKSFRNVLVVFQFSVSIILIICTAVVFQQLKYVAEKDIGFDRENLLVLHHVEHANNRVNLAHDAESVPGAISTTWCASAPPYIYGGDSFSAEGQSDLKFPLNYTGGDENYIPTLGIKIKFGRNFDAAIPADSNRVIINESAVRRIGWTLDESVIGKKLAYPNSGVDATFEVVGVVADFNYWSLDGPIEPLGIFNMKNKMIEDDGNDFMVLKIAPQSSEAWQNTLTSLQKVWKQHAGDTPFQYSFVDANFAETFATHEQFGKVLRVMATLAILIASLGLLGMIVYSLEQRTKEIGIRKVVGASVYNILVLISSGYTKLILVAFAIGAPVSYWMMGLWLEDFAYAIKPSVWIFIVTGASTLLLAMAITGYHAVKAALTNPVDVLKDE</sequence>
<evidence type="ECO:0000256" key="2">
    <source>
        <dbReference type="ARBA" id="ARBA00022475"/>
    </source>
</evidence>
<dbReference type="InterPro" id="IPR050250">
    <property type="entry name" value="Macrolide_Exporter_MacB"/>
</dbReference>
<proteinExistence type="predicted"/>
<feature type="transmembrane region" description="Helical" evidence="6">
    <location>
        <begin position="789"/>
        <end position="809"/>
    </location>
</feature>
<organism evidence="9 10">
    <name type="scientific">Chryseolinea serpens</name>
    <dbReference type="NCBI Taxonomy" id="947013"/>
    <lineage>
        <taxon>Bacteria</taxon>
        <taxon>Pseudomonadati</taxon>
        <taxon>Bacteroidota</taxon>
        <taxon>Cytophagia</taxon>
        <taxon>Cytophagales</taxon>
        <taxon>Fulvivirgaceae</taxon>
        <taxon>Chryseolinea</taxon>
    </lineage>
</organism>
<evidence type="ECO:0000256" key="3">
    <source>
        <dbReference type="ARBA" id="ARBA00022692"/>
    </source>
</evidence>
<feature type="domain" description="MacB-like periplasmic core" evidence="8">
    <location>
        <begin position="20"/>
        <end position="248"/>
    </location>
</feature>
<dbReference type="EMBL" id="FQWQ01000002">
    <property type="protein sequence ID" value="SHH36409.1"/>
    <property type="molecule type" value="Genomic_DNA"/>
</dbReference>
<keyword evidence="3 6" id="KW-0812">Transmembrane</keyword>
<dbReference type="GO" id="GO:0022857">
    <property type="term" value="F:transmembrane transporter activity"/>
    <property type="evidence" value="ECO:0007669"/>
    <property type="project" value="TreeGrafter"/>
</dbReference>
<dbReference type="OrthoDB" id="5933722at2"/>
<dbReference type="Pfam" id="PF12704">
    <property type="entry name" value="MacB_PCD"/>
    <property type="match status" value="2"/>
</dbReference>
<dbReference type="InterPro" id="IPR003838">
    <property type="entry name" value="ABC3_permease_C"/>
</dbReference>
<keyword evidence="10" id="KW-1185">Reference proteome</keyword>
<feature type="domain" description="ABC3 transporter permease C-terminal" evidence="7">
    <location>
        <begin position="312"/>
        <end position="428"/>
    </location>
</feature>
<feature type="transmembrane region" description="Helical" evidence="6">
    <location>
        <begin position="21"/>
        <end position="41"/>
    </location>
</feature>